<dbReference type="EMBL" id="UINC01001444">
    <property type="protein sequence ID" value="SUZ80864.1"/>
    <property type="molecule type" value="Genomic_DNA"/>
</dbReference>
<reference evidence="1" key="1">
    <citation type="submission" date="2018-05" db="EMBL/GenBank/DDBJ databases">
        <authorList>
            <person name="Lanie J.A."/>
            <person name="Ng W.-L."/>
            <person name="Kazmierczak K.M."/>
            <person name="Andrzejewski T.M."/>
            <person name="Davidsen T.M."/>
            <person name="Wayne K.J."/>
            <person name="Tettelin H."/>
            <person name="Glass J.I."/>
            <person name="Rusch D."/>
            <person name="Podicherti R."/>
            <person name="Tsui H.-C.T."/>
            <person name="Winkler M.E."/>
        </authorList>
    </citation>
    <scope>NUCLEOTIDE SEQUENCE</scope>
</reference>
<accession>A0A381QPI2</accession>
<protein>
    <recommendedName>
        <fullName evidence="2">DUF2384 domain-containing protein</fullName>
    </recommendedName>
</protein>
<name>A0A381QPI2_9ZZZZ</name>
<evidence type="ECO:0000313" key="1">
    <source>
        <dbReference type="EMBL" id="SUZ80864.1"/>
    </source>
</evidence>
<sequence length="99" mass="10306">MMEDRPGPDPAKLAGQFDEWIRGETLVGRMLANLKTGRMPEVLAAVADGPDGGLAVPLVELWNGWERGTTAPLEVAEGLRDGGLPQLLADVGAEASGGV</sequence>
<organism evidence="1">
    <name type="scientific">marine metagenome</name>
    <dbReference type="NCBI Taxonomy" id="408172"/>
    <lineage>
        <taxon>unclassified sequences</taxon>
        <taxon>metagenomes</taxon>
        <taxon>ecological metagenomes</taxon>
    </lineage>
</organism>
<gene>
    <name evidence="1" type="ORF">METZ01_LOCUS33718</name>
</gene>
<dbReference type="AlphaFoldDB" id="A0A381QPI2"/>
<evidence type="ECO:0008006" key="2">
    <source>
        <dbReference type="Google" id="ProtNLM"/>
    </source>
</evidence>
<proteinExistence type="predicted"/>